<dbReference type="EMBL" id="CP060697">
    <property type="protein sequence ID" value="QNM82904.1"/>
    <property type="molecule type" value="Genomic_DNA"/>
</dbReference>
<evidence type="ECO:0000259" key="1">
    <source>
        <dbReference type="Pfam" id="PF01979"/>
    </source>
</evidence>
<keyword evidence="3" id="KW-1185">Reference proteome</keyword>
<dbReference type="PANTHER" id="PTHR43135:SF3">
    <property type="entry name" value="ALPHA-D-RIBOSE 1-METHYLPHOSPHONATE 5-TRIPHOSPHATE DIPHOSPHATASE"/>
    <property type="match status" value="1"/>
</dbReference>
<dbReference type="Proteomes" id="UP000515861">
    <property type="component" value="Chromosome"/>
</dbReference>
<protein>
    <submittedName>
        <fullName evidence="2">Amidohydrolase family protein</fullName>
    </submittedName>
</protein>
<dbReference type="AlphaFoldDB" id="A0A7G9L2Q5"/>
<dbReference type="KEGG" id="ssau:H8M03_00585"/>
<dbReference type="GO" id="GO:0016810">
    <property type="term" value="F:hydrolase activity, acting on carbon-nitrogen (but not peptide) bonds"/>
    <property type="evidence" value="ECO:0007669"/>
    <property type="project" value="InterPro"/>
</dbReference>
<dbReference type="SUPFAM" id="SSF51556">
    <property type="entry name" value="Metallo-dependent hydrolases"/>
    <property type="match status" value="1"/>
</dbReference>
<dbReference type="Gene3D" id="2.30.40.10">
    <property type="entry name" value="Urease, subunit C, domain 1"/>
    <property type="match status" value="2"/>
</dbReference>
<name>A0A7G9L2Q5_9SPHN</name>
<keyword evidence="2" id="KW-0378">Hydrolase</keyword>
<organism evidence="2 3">
    <name type="scientific">Sphingomonas sabuli</name>
    <dbReference type="NCBI Taxonomy" id="2764186"/>
    <lineage>
        <taxon>Bacteria</taxon>
        <taxon>Pseudomonadati</taxon>
        <taxon>Pseudomonadota</taxon>
        <taxon>Alphaproteobacteria</taxon>
        <taxon>Sphingomonadales</taxon>
        <taxon>Sphingomonadaceae</taxon>
        <taxon>Sphingomonas</taxon>
    </lineage>
</organism>
<dbReference type="PANTHER" id="PTHR43135">
    <property type="entry name" value="ALPHA-D-RIBOSE 1-METHYLPHOSPHONATE 5-TRIPHOSPHATE DIPHOSPHATASE"/>
    <property type="match status" value="1"/>
</dbReference>
<dbReference type="InterPro" id="IPR006680">
    <property type="entry name" value="Amidohydro-rel"/>
</dbReference>
<reference evidence="2 3" key="1">
    <citation type="submission" date="2020-08" db="EMBL/GenBank/DDBJ databases">
        <title>Sphingomonas sp. sand1-3 16S ribosomal RNA gene Genome sequencing and assembly.</title>
        <authorList>
            <person name="Kang M."/>
        </authorList>
    </citation>
    <scope>NUCLEOTIDE SEQUENCE [LARGE SCALE GENOMIC DNA]</scope>
    <source>
        <strain evidence="3">sand1-3</strain>
    </source>
</reference>
<accession>A0A7G9L2Q5</accession>
<evidence type="ECO:0000313" key="2">
    <source>
        <dbReference type="EMBL" id="QNM82904.1"/>
    </source>
</evidence>
<dbReference type="InterPro" id="IPR011059">
    <property type="entry name" value="Metal-dep_hydrolase_composite"/>
</dbReference>
<dbReference type="Gene3D" id="3.20.20.140">
    <property type="entry name" value="Metal-dependent hydrolases"/>
    <property type="match status" value="2"/>
</dbReference>
<evidence type="ECO:0000313" key="3">
    <source>
        <dbReference type="Proteomes" id="UP000515861"/>
    </source>
</evidence>
<sequence length="384" mass="41311">MIDAAGKTLMPGLVMVHEHLDTGAPRDRMTNYSDQYVPQVMLAYGTTTARTAGSFDMEGDLFLKRWIDAGRLPGPDLDVSVYINGPFELRMLSPVNDKAGARREIAYWNEHGATSVKLFFDTTPEIARAAIDEGHRRGMNVAAHLCATFAATGARLGVDTIEHSTISMYDLVPGSTEGECDLVPRQVAMFKSNAGMDPQGPEVGTVLKALLDNHVAITPTLGISEERCRPKSAPPPRELALLAKFDAENVGICPDGLTPEIGDRSARFQAAVAVRFLRMGGTLLAGTDVGAVPGAMGPRELELLVAAGMTAREALLAATRDGAIKLRRAKNVGTLEVGKRADFLLVDGKPDQSISDIRKLRAVAKDGIVYDPEKLYEDARGKLD</sequence>
<feature type="domain" description="Amidohydrolase-related" evidence="1">
    <location>
        <begin position="8"/>
        <end position="369"/>
    </location>
</feature>
<proteinExistence type="predicted"/>
<gene>
    <name evidence="2" type="ORF">H8M03_00585</name>
</gene>
<dbReference type="InterPro" id="IPR051781">
    <property type="entry name" value="Metallo-dep_Hydrolase"/>
</dbReference>
<dbReference type="SUPFAM" id="SSF51338">
    <property type="entry name" value="Composite domain of metallo-dependent hydrolases"/>
    <property type="match status" value="1"/>
</dbReference>
<dbReference type="InterPro" id="IPR032466">
    <property type="entry name" value="Metal_Hydrolase"/>
</dbReference>
<dbReference type="RefSeq" id="WP_187479859.1">
    <property type="nucleotide sequence ID" value="NZ_CP060697.1"/>
</dbReference>
<dbReference type="Pfam" id="PF01979">
    <property type="entry name" value="Amidohydro_1"/>
    <property type="match status" value="1"/>
</dbReference>